<dbReference type="AlphaFoldDB" id="A0ABD0WBY4"/>
<name>A0ABD0WBY4_UMBPY</name>
<sequence length="87" mass="10355">MERWPALFQINAEFVQLMTVPLESRFMTHPDRQNQSRSNQNQRLWTSIYSESVLSSHASSTWRRMRQALSKSIWTEDTTVFGSNRLY</sequence>
<proteinExistence type="predicted"/>
<protein>
    <submittedName>
        <fullName evidence="1">Uncharacterized protein</fullName>
    </submittedName>
</protein>
<dbReference type="Proteomes" id="UP001557470">
    <property type="component" value="Unassembled WGS sequence"/>
</dbReference>
<organism evidence="1 2">
    <name type="scientific">Umbra pygmaea</name>
    <name type="common">Eastern mudminnow</name>
    <dbReference type="NCBI Taxonomy" id="75934"/>
    <lineage>
        <taxon>Eukaryota</taxon>
        <taxon>Metazoa</taxon>
        <taxon>Chordata</taxon>
        <taxon>Craniata</taxon>
        <taxon>Vertebrata</taxon>
        <taxon>Euteleostomi</taxon>
        <taxon>Actinopterygii</taxon>
        <taxon>Neopterygii</taxon>
        <taxon>Teleostei</taxon>
        <taxon>Protacanthopterygii</taxon>
        <taxon>Esociformes</taxon>
        <taxon>Umbridae</taxon>
        <taxon>Umbra</taxon>
    </lineage>
</organism>
<keyword evidence="2" id="KW-1185">Reference proteome</keyword>
<dbReference type="EMBL" id="JAGEUA010000007">
    <property type="protein sequence ID" value="KAL0969154.1"/>
    <property type="molecule type" value="Genomic_DNA"/>
</dbReference>
<reference evidence="1 2" key="1">
    <citation type="submission" date="2024-06" db="EMBL/GenBank/DDBJ databases">
        <authorList>
            <person name="Pan Q."/>
            <person name="Wen M."/>
            <person name="Jouanno E."/>
            <person name="Zahm M."/>
            <person name="Klopp C."/>
            <person name="Cabau C."/>
            <person name="Louis A."/>
            <person name="Berthelot C."/>
            <person name="Parey E."/>
            <person name="Roest Crollius H."/>
            <person name="Montfort J."/>
            <person name="Robinson-Rechavi M."/>
            <person name="Bouchez O."/>
            <person name="Lampietro C."/>
            <person name="Lopez Roques C."/>
            <person name="Donnadieu C."/>
            <person name="Postlethwait J."/>
            <person name="Bobe J."/>
            <person name="Verreycken H."/>
            <person name="Guiguen Y."/>
        </authorList>
    </citation>
    <scope>NUCLEOTIDE SEQUENCE [LARGE SCALE GENOMIC DNA]</scope>
    <source>
        <strain evidence="1">Up_M1</strain>
        <tissue evidence="1">Testis</tissue>
    </source>
</reference>
<evidence type="ECO:0000313" key="2">
    <source>
        <dbReference type="Proteomes" id="UP001557470"/>
    </source>
</evidence>
<comment type="caution">
    <text evidence="1">The sequence shown here is derived from an EMBL/GenBank/DDBJ whole genome shotgun (WGS) entry which is preliminary data.</text>
</comment>
<evidence type="ECO:0000313" key="1">
    <source>
        <dbReference type="EMBL" id="KAL0969154.1"/>
    </source>
</evidence>
<gene>
    <name evidence="1" type="ORF">UPYG_G00223210</name>
</gene>
<accession>A0ABD0WBY4</accession>